<evidence type="ECO:0000313" key="1">
    <source>
        <dbReference type="EMBL" id="CAF2110923.1"/>
    </source>
</evidence>
<evidence type="ECO:0000313" key="3">
    <source>
        <dbReference type="Proteomes" id="UP000663887"/>
    </source>
</evidence>
<organism evidence="1 3">
    <name type="scientific">Rotaria magnacalcarata</name>
    <dbReference type="NCBI Taxonomy" id="392030"/>
    <lineage>
        <taxon>Eukaryota</taxon>
        <taxon>Metazoa</taxon>
        <taxon>Spiralia</taxon>
        <taxon>Gnathifera</taxon>
        <taxon>Rotifera</taxon>
        <taxon>Eurotatoria</taxon>
        <taxon>Bdelloidea</taxon>
        <taxon>Philodinida</taxon>
        <taxon>Philodinidae</taxon>
        <taxon>Rotaria</taxon>
    </lineage>
</organism>
<evidence type="ECO:0000313" key="2">
    <source>
        <dbReference type="EMBL" id="CAF4340252.1"/>
    </source>
</evidence>
<dbReference type="AlphaFoldDB" id="A0A816UEH3"/>
<name>A0A816UEH3_9BILA</name>
<dbReference type="EMBL" id="CAJOBF010014538">
    <property type="protein sequence ID" value="CAF4340252.1"/>
    <property type="molecule type" value="Genomic_DNA"/>
</dbReference>
<dbReference type="EMBL" id="CAJNRG010009191">
    <property type="protein sequence ID" value="CAF2110923.1"/>
    <property type="molecule type" value="Genomic_DNA"/>
</dbReference>
<feature type="non-terminal residue" evidence="1">
    <location>
        <position position="1"/>
    </location>
</feature>
<proteinExistence type="predicted"/>
<sequence length="40" mass="4634">AIKFWYFLSQSGTFSHGLSGTPNEVNDELSKKPRRLYFVL</sequence>
<accession>A0A816UEH3</accession>
<protein>
    <submittedName>
        <fullName evidence="1">Uncharacterized protein</fullName>
    </submittedName>
</protein>
<reference evidence="1" key="1">
    <citation type="submission" date="2021-02" db="EMBL/GenBank/DDBJ databases">
        <authorList>
            <person name="Nowell W R."/>
        </authorList>
    </citation>
    <scope>NUCLEOTIDE SEQUENCE</scope>
</reference>
<dbReference type="Proteomes" id="UP000663842">
    <property type="component" value="Unassembled WGS sequence"/>
</dbReference>
<gene>
    <name evidence="2" type="ORF">UXM345_LOCUS35475</name>
    <name evidence="1" type="ORF">XDN619_LOCUS20706</name>
</gene>
<dbReference type="Proteomes" id="UP000663887">
    <property type="component" value="Unassembled WGS sequence"/>
</dbReference>
<comment type="caution">
    <text evidence="1">The sequence shown here is derived from an EMBL/GenBank/DDBJ whole genome shotgun (WGS) entry which is preliminary data.</text>
</comment>